<dbReference type="Gene3D" id="2.60.120.200">
    <property type="match status" value="1"/>
</dbReference>
<proteinExistence type="predicted"/>
<reference evidence="2 3" key="1">
    <citation type="submission" date="2021-03" db="EMBL/GenBank/DDBJ databases">
        <title>Human Oral Microbial Genomes.</title>
        <authorList>
            <person name="Johnston C.D."/>
            <person name="Chen T."/>
            <person name="Dewhirst F.E."/>
        </authorList>
    </citation>
    <scope>NUCLEOTIDE SEQUENCE [LARGE SCALE GENOMIC DNA]</scope>
    <source>
        <strain evidence="2 3">F0054</strain>
    </source>
</reference>
<feature type="signal peptide" evidence="1">
    <location>
        <begin position="1"/>
        <end position="25"/>
    </location>
</feature>
<evidence type="ECO:0000313" key="2">
    <source>
        <dbReference type="EMBL" id="QUB75060.1"/>
    </source>
</evidence>
<evidence type="ECO:0000256" key="1">
    <source>
        <dbReference type="SAM" id="SignalP"/>
    </source>
</evidence>
<sequence>MKHFYLSSKLIVSLFLAGLTNMAYAQNGTSRVDSPLGQPTAANTTVELLEDPFFYSFNDGKPVQWETAGTVTQLKAGDRYSSDTGFGVGIETAANVEGYLKQVIDLKRVGKEVVQGDELECLVHYCTVESKRPEGPFRLALRWLDAAGNELVSAEKDFINNPDVYFGRMKAYGNLMFRTICPAGAVKLEFVLLVAPGSQVRMDDFSVLRLADKDKTPLVATLPQYRTMMGEVGLPTTFPIALQGMHLSADQTPNFGGTKSSSVMKLDVEKLPKNSTIKANLTITPQVAGVYVGSNTYKLRFSGADAENSGSLNLTAYFKKAGTTPMIKLKSGQVREMSAAPNKTDEQLLDFDIKDVITNVNLALKHDANSPFRIDVGQYYYATSSGKLYHRPVKVTFAPRKAGVYEAELRVSSVLADTLVIKLKGVSEAATSAELVENFTDNRAMDSRFTGDAWKGYHKFDLGYWKLNGKWNSKSNVTLAAKDTLYYDELVANGVNTLQLSPVSSAAKCTAEYSIDGGGHWKSLTVGDADGKYVVGTHRPTLVRFVSSESVEVQRVTISPNTVDERETFDKIEEAMLKDADSKPLSVLNETFSDLRHTRILGLKGWQNLTIRGERPFYAWQQKNADQSVVENEVAQISFLKYGVEDRREHESWLISPTLSYKNAQSKDLTFSLMYRNQTTNGEELFGFYIITEKDGKATPYFLDISQYVPAGVKLEPDMWFDYRIDLSKVEGLAIDDKFHVAFSYYSPVGGNATSLNFMIDDVTFGRTDLPELSVDNDFIQFVFRPGQEMTPQPLNIYSDRTTAPVTVTLAPSAQKKYFKLSHEKLLLEGGSIAVGFKSNDSKTHAAALLVQTRGAKPIIVKLLAQPITAGINNVAGDDESTLQPAITGSDLTVNGKYLKYQIFSTDGSLLQQGIYQQRIDLSGVQPKVFILKLSTDEGMKSFTLKR</sequence>
<keyword evidence="3" id="KW-1185">Reference proteome</keyword>
<dbReference type="NCBIfam" id="NF038128">
    <property type="entry name" value="choice_anch_J"/>
    <property type="match status" value="1"/>
</dbReference>
<dbReference type="Proteomes" id="UP000682195">
    <property type="component" value="Chromosome 1"/>
</dbReference>
<organism evidence="2 3">
    <name type="scientific">Prevotella melaninogenica</name>
    <dbReference type="NCBI Taxonomy" id="28132"/>
    <lineage>
        <taxon>Bacteria</taxon>
        <taxon>Pseudomonadati</taxon>
        <taxon>Bacteroidota</taxon>
        <taxon>Bacteroidia</taxon>
        <taxon>Bacteroidales</taxon>
        <taxon>Prevotellaceae</taxon>
        <taxon>Prevotella</taxon>
    </lineage>
</organism>
<dbReference type="EMBL" id="CP072361">
    <property type="protein sequence ID" value="QUB75060.1"/>
    <property type="molecule type" value="Genomic_DNA"/>
</dbReference>
<keyword evidence="1" id="KW-0732">Signal</keyword>
<name>A0ABX7XNJ1_9BACT</name>
<protein>
    <submittedName>
        <fullName evidence="2">Choice-of-anchor J domain-containing protein</fullName>
    </submittedName>
</protein>
<feature type="chain" id="PRO_5046523583" evidence="1">
    <location>
        <begin position="26"/>
        <end position="947"/>
    </location>
</feature>
<gene>
    <name evidence="2" type="ORF">J5A58_05835</name>
</gene>
<evidence type="ECO:0000313" key="3">
    <source>
        <dbReference type="Proteomes" id="UP000682195"/>
    </source>
</evidence>
<accession>A0ABX7XNJ1</accession>